<dbReference type="Pfam" id="PF21412">
    <property type="entry name" value="TEP1_CUB2"/>
    <property type="match status" value="1"/>
</dbReference>
<dbReference type="PANTHER" id="PTHR11412">
    <property type="entry name" value="MACROGLOBULIN / COMPLEMENT"/>
    <property type="match status" value="1"/>
</dbReference>
<dbReference type="GO" id="GO:0004866">
    <property type="term" value="F:endopeptidase inhibitor activity"/>
    <property type="evidence" value="ECO:0007669"/>
    <property type="project" value="InterPro"/>
</dbReference>
<dbReference type="Gene3D" id="2.60.40.1940">
    <property type="match status" value="1"/>
</dbReference>
<dbReference type="SUPFAM" id="SSF48239">
    <property type="entry name" value="Terpenoid cyclases/Protein prenyltransferases"/>
    <property type="match status" value="1"/>
</dbReference>
<dbReference type="InterPro" id="IPR008930">
    <property type="entry name" value="Terpenoid_cyclase/PrenylTrfase"/>
</dbReference>
<dbReference type="InterPro" id="IPR019742">
    <property type="entry name" value="MacrogloblnA2_CS"/>
</dbReference>
<evidence type="ECO:0000256" key="8">
    <source>
        <dbReference type="ARBA" id="ARBA00057615"/>
    </source>
</evidence>
<dbReference type="SUPFAM" id="SSF49410">
    <property type="entry name" value="Alpha-macroglobulin receptor domain"/>
    <property type="match status" value="1"/>
</dbReference>
<sequence>MWLLRGISFFAALALISFTQALLIVGPKSLRANRDYTVVLSNFFGKLNKAELFLRLEGHDDDGQTLLDLNRTIDVRQNTNKITSFKQIPPIKSNGNFKITIEGVRGFVYNEVVELEYIPKSISGLIQLSKPVYKPGDSVQFRVIVLDPDLKPPAGLKKVTVTVQDSNTNNIRKWSDAPLYNGVFEGQLDIAPSPLLGPYNIIVEANDEKLVSKSFVVKEYVLSTFEVDVFPTVIPLEVHQALNLTIVANYYFGKPVIGRVKFQLYDEDDNLELSKEFDVNGMLQVHLPFTNDLIIYEEQKDYKLNVTFTEQYTNRTVVKERTIPVYKYQYQVTLDKESPAFRPGSQFKCFLKVENRDGTPAKGVTVLVQIYGLGLSNPEQSYTTDDTGAIKLQLYPSVSAEAIQITASIDDRELLEETIIKMERNVEKFIAIELKDRYVGLNYDMSFKITCSDQLKFLVYYIVSKGNIVDSGFARPTKVFRYTLTLKATEKMMPRSKVVVATLTSNNIVVFDYVDIEFHEFQNKIDIRIDEPQLSPGGQIEIKLNGHPKTYVALASYDESLHQHGNDHDVIREHLWKVFDEFHAVQPNEHDKIHSMGLFAKTLDEVTIDTANDKSARTGGAGGGGARKSTIDLVQKLIRYRTDFRESWLWKNITLPRSGRSTMIEQVPDTITSWYLTGFSIDPVHGIGIIKKPIRYNTVKQFYIVDNLPYSIKRGEVIALQFTLFNTLGAEYIADVTMFNVKDEIEFIGQPADAKNYTKSVSVPPNVGFSIPFLVKAKKLGEMTVRVKASIMLGQENDAIEKVIRVTPESLVIAAVKSQFFSFNEQNSQTFEMVLDINRKLDFNSVKIDFSLTPNLLTDVISNLDNLLAVPTGCGEQNMVKFVPNVVVLDYLTAIGSKDTTAINKAKSYLQTGYQNQMNYRQTDGSYGVWQTSGGSVFLTAFVAKSLQTAAKYIYVDEHQVSRAYDWLSSKQQLSGQYAEVGSIIHRDMQGGIRQGLALTSYVMIAFLENPQQATRHRTVVESGMRYIANNVETATDPYDLAIATYALWLNKHAKKSRILDKLIGLSTTVQNGTQRYWPRSAHEIETTAYALLSFVEAGKNIDGIAVLRWLVNQRYTTGAFPRTQDTFVGLKALTKLSQKINPSKNEYDMQLTHDNLKREYRVDSNNFGKFVLDDLPQTTRKISVNIAGQGSGFIQLAYSYLLNLVNFEKSFKLAVKKLDTGSGAVLKLDICASFIPKLTDERSDMALVEVNLPSGYVTRTDFIEQKSTINPIKKREILYGATTAVLYYDNMGTEINCFTITAHRLFKVALNRPAYVKVHDYYHPDFNAVTIYETVKQEVCDVCDPGDCPQSCLNV</sequence>
<dbReference type="InterPro" id="IPR036595">
    <property type="entry name" value="A-macroglobulin_rcpt-bd_sf"/>
</dbReference>
<dbReference type="Pfam" id="PF07678">
    <property type="entry name" value="TED_complement"/>
    <property type="match status" value="1"/>
</dbReference>
<accession>A0A8W7K9Q4</accession>
<evidence type="ECO:0000256" key="1">
    <source>
        <dbReference type="ARBA" id="ARBA00004613"/>
    </source>
</evidence>
<feature type="domain" description="Alpha-2-macroglobulin" evidence="13">
    <location>
        <begin position="647"/>
        <end position="738"/>
    </location>
</feature>
<dbReference type="SMART" id="SM01359">
    <property type="entry name" value="A2M_N_2"/>
    <property type="match status" value="1"/>
</dbReference>
<dbReference type="SMART" id="SM01360">
    <property type="entry name" value="A2M"/>
    <property type="match status" value="1"/>
</dbReference>
<feature type="signal peptide" evidence="11">
    <location>
        <begin position="1"/>
        <end position="21"/>
    </location>
</feature>
<keyword evidence="5" id="KW-0882">Thioester bond</keyword>
<dbReference type="Pfam" id="PF00207">
    <property type="entry name" value="A2M"/>
    <property type="match status" value="1"/>
</dbReference>
<evidence type="ECO:0000256" key="7">
    <source>
        <dbReference type="ARBA" id="ARBA00023180"/>
    </source>
</evidence>
<evidence type="ECO:0000256" key="9">
    <source>
        <dbReference type="ARBA" id="ARBA00063781"/>
    </source>
</evidence>
<feature type="chain" id="PRO_5036448795" description="TEP1-F" evidence="11">
    <location>
        <begin position="22"/>
        <end position="1356"/>
    </location>
</feature>
<evidence type="ECO:0000256" key="11">
    <source>
        <dbReference type="SAM" id="SignalP"/>
    </source>
</evidence>
<feature type="domain" description="Alpha-macroglobulin receptor-binding" evidence="14">
    <location>
        <begin position="1244"/>
        <end position="1333"/>
    </location>
</feature>
<dbReference type="InterPro" id="IPR002890">
    <property type="entry name" value="MG2"/>
</dbReference>
<evidence type="ECO:0000256" key="2">
    <source>
        <dbReference type="ARBA" id="ARBA00022525"/>
    </source>
</evidence>
<evidence type="ECO:0000313" key="16">
    <source>
        <dbReference type="Proteomes" id="UP000069272"/>
    </source>
</evidence>
<dbReference type="CDD" id="cd02897">
    <property type="entry name" value="A2M_2"/>
    <property type="match status" value="1"/>
</dbReference>
<dbReference type="PROSITE" id="PS00477">
    <property type="entry name" value="ALPHA_2_MACROGLOBULIN"/>
    <property type="match status" value="1"/>
</dbReference>
<keyword evidence="2" id="KW-0964">Secreted</keyword>
<dbReference type="Gene3D" id="2.20.130.20">
    <property type="match status" value="1"/>
</dbReference>
<dbReference type="SMART" id="SM01419">
    <property type="entry name" value="Thiol-ester_cl"/>
    <property type="match status" value="1"/>
</dbReference>
<organism evidence="15 16">
    <name type="scientific">Anopheles albimanus</name>
    <name type="common">New world malaria mosquito</name>
    <dbReference type="NCBI Taxonomy" id="7167"/>
    <lineage>
        <taxon>Eukaryota</taxon>
        <taxon>Metazoa</taxon>
        <taxon>Ecdysozoa</taxon>
        <taxon>Arthropoda</taxon>
        <taxon>Hexapoda</taxon>
        <taxon>Insecta</taxon>
        <taxon>Pterygota</taxon>
        <taxon>Neoptera</taxon>
        <taxon>Endopterygota</taxon>
        <taxon>Diptera</taxon>
        <taxon>Nematocera</taxon>
        <taxon>Culicoidea</taxon>
        <taxon>Culicidae</taxon>
        <taxon>Anophelinae</taxon>
        <taxon>Anopheles</taxon>
    </lineage>
</organism>
<name>A0A8W7K9Q4_ANOAL</name>
<dbReference type="InterPro" id="IPR001599">
    <property type="entry name" value="Macroglobln_a2"/>
</dbReference>
<dbReference type="InterPro" id="IPR013783">
    <property type="entry name" value="Ig-like_fold"/>
</dbReference>
<evidence type="ECO:0000256" key="6">
    <source>
        <dbReference type="ARBA" id="ARBA00023157"/>
    </source>
</evidence>
<evidence type="ECO:0000259" key="12">
    <source>
        <dbReference type="SMART" id="SM01359"/>
    </source>
</evidence>
<evidence type="ECO:0000256" key="3">
    <source>
        <dbReference type="ARBA" id="ARBA00022729"/>
    </source>
</evidence>
<evidence type="ECO:0000259" key="13">
    <source>
        <dbReference type="SMART" id="SM01360"/>
    </source>
</evidence>
<dbReference type="InterPro" id="IPR041555">
    <property type="entry name" value="MG3"/>
</dbReference>
<dbReference type="Gene3D" id="1.50.10.20">
    <property type="match status" value="1"/>
</dbReference>
<keyword evidence="7" id="KW-0325">Glycoprotein</keyword>
<dbReference type="GO" id="GO:0002376">
    <property type="term" value="P:immune system process"/>
    <property type="evidence" value="ECO:0007669"/>
    <property type="project" value="UniProtKB-KW"/>
</dbReference>
<dbReference type="InterPro" id="IPR011625">
    <property type="entry name" value="A2M_N_BRD"/>
</dbReference>
<dbReference type="InterPro" id="IPR009048">
    <property type="entry name" value="A-macroglobulin_rcpt-bd"/>
</dbReference>
<evidence type="ECO:0000313" key="15">
    <source>
        <dbReference type="EnsemblMetazoa" id="AALB016790-PA"/>
    </source>
</evidence>
<dbReference type="Gene3D" id="2.60.40.10">
    <property type="entry name" value="Immunoglobulins"/>
    <property type="match status" value="2"/>
</dbReference>
<dbReference type="Proteomes" id="UP000069272">
    <property type="component" value="Chromosome 3R"/>
</dbReference>
<dbReference type="InterPro" id="IPR049135">
    <property type="entry name" value="TEP1_CUB2"/>
</dbReference>
<evidence type="ECO:0000256" key="4">
    <source>
        <dbReference type="ARBA" id="ARBA00022859"/>
    </source>
</evidence>
<dbReference type="Gene3D" id="2.60.40.1930">
    <property type="match status" value="2"/>
</dbReference>
<dbReference type="InterPro" id="IPR011626">
    <property type="entry name" value="Alpha-macroglobulin_TED"/>
</dbReference>
<dbReference type="PANTHER" id="PTHR11412:SF136">
    <property type="entry name" value="CD109 ANTIGEN"/>
    <property type="match status" value="1"/>
</dbReference>
<dbReference type="SMART" id="SM01361">
    <property type="entry name" value="A2M_recep"/>
    <property type="match status" value="1"/>
</dbReference>
<evidence type="ECO:0000256" key="10">
    <source>
        <dbReference type="ARBA" id="ARBA00078071"/>
    </source>
</evidence>
<reference evidence="15" key="2">
    <citation type="submission" date="2022-08" db="UniProtKB">
        <authorList>
            <consortium name="EnsemblMetazoa"/>
        </authorList>
    </citation>
    <scope>IDENTIFICATION</scope>
    <source>
        <strain evidence="15">STECLA/ALBI9_A</strain>
    </source>
</reference>
<evidence type="ECO:0000259" key="14">
    <source>
        <dbReference type="SMART" id="SM01361"/>
    </source>
</evidence>
<dbReference type="InterPro" id="IPR041813">
    <property type="entry name" value="A2M_TED"/>
</dbReference>
<dbReference type="Pfam" id="PF01835">
    <property type="entry name" value="MG2"/>
    <property type="match status" value="1"/>
</dbReference>
<comment type="subcellular location">
    <subcellularLocation>
        <location evidence="1">Secreted</location>
    </subcellularLocation>
</comment>
<dbReference type="Gene3D" id="2.60.40.2950">
    <property type="match status" value="1"/>
</dbReference>
<dbReference type="InterPro" id="IPR050473">
    <property type="entry name" value="A2M/Complement_sys"/>
</dbReference>
<dbReference type="EnsemblMetazoa" id="AALB016790-RA">
    <property type="protein sequence ID" value="AALB016790-PA"/>
    <property type="gene ID" value="AALB016790"/>
</dbReference>
<comment type="subunit">
    <text evidence="9">Heterodimer of a TEP1-N chain and an TEP1-C chain non-covalently linked. Forms a complex composed of TEP1-N and TEP1-C heterodimer, LRIM1 and APL1C; the interaction stabilizes TEP1-N and TEP1-C heterodimer, prevents its binding to tissues while circulating in the hemolymph and protects the thioester bond from hydrolysis. Mature TEP1 and to a lesser extent full-length TEP1 interact with SPCLIP1; the interaction is induced by microbial infection.</text>
</comment>
<protein>
    <recommendedName>
        <fullName evidence="10">TEP1-F</fullName>
    </recommendedName>
</protein>
<proteinExistence type="predicted"/>
<comment type="function">
    <text evidence="8">Binds covalently through a thioester bond to the pathogen surface resulting in pathogen clearance.</text>
</comment>
<keyword evidence="4" id="KW-0391">Immunity</keyword>
<evidence type="ECO:0000256" key="5">
    <source>
        <dbReference type="ARBA" id="ARBA00022966"/>
    </source>
</evidence>
<dbReference type="Pfam" id="PF07677">
    <property type="entry name" value="A2M_recep"/>
    <property type="match status" value="1"/>
</dbReference>
<feature type="domain" description="Alpha-2-macroglobulin bait region" evidence="12">
    <location>
        <begin position="430"/>
        <end position="564"/>
    </location>
</feature>
<dbReference type="InterPro" id="IPR047565">
    <property type="entry name" value="Alpha-macroglob_thiol-ester_cl"/>
</dbReference>
<dbReference type="FunFam" id="2.60.40.1930:FF:000001">
    <property type="entry name" value="CD109 isoform 3"/>
    <property type="match status" value="1"/>
</dbReference>
<keyword evidence="6" id="KW-1015">Disulfide bond</keyword>
<dbReference type="Gene3D" id="2.60.40.690">
    <property type="entry name" value="Alpha-macroglobulin, receptor-binding domain"/>
    <property type="match status" value="1"/>
</dbReference>
<dbReference type="Pfam" id="PF17789">
    <property type="entry name" value="MG4"/>
    <property type="match status" value="1"/>
</dbReference>
<dbReference type="Gene3D" id="2.60.120.1540">
    <property type="match status" value="1"/>
</dbReference>
<reference evidence="15 16" key="1">
    <citation type="journal article" date="2017" name="G3 (Bethesda)">
        <title>The Physical Genome Mapping of Anopheles albimanus Corrected Scaffold Misassemblies and Identified Interarm Rearrangements in Genus Anopheles.</title>
        <authorList>
            <person name="Artemov G.N."/>
            <person name="Peery A.N."/>
            <person name="Jiang X."/>
            <person name="Tu Z."/>
            <person name="Stegniy V.N."/>
            <person name="Sharakhova M.V."/>
            <person name="Sharakhov I.V."/>
        </authorList>
    </citation>
    <scope>NUCLEOTIDE SEQUENCE [LARGE SCALE GENOMIC DNA]</scope>
    <source>
        <strain evidence="15 16">ALBI9_A</strain>
    </source>
</reference>
<dbReference type="GO" id="GO:0005615">
    <property type="term" value="C:extracellular space"/>
    <property type="evidence" value="ECO:0007669"/>
    <property type="project" value="InterPro"/>
</dbReference>
<dbReference type="Pfam" id="PF07703">
    <property type="entry name" value="A2M_BRD"/>
    <property type="match status" value="1"/>
</dbReference>
<dbReference type="Pfam" id="PF17791">
    <property type="entry name" value="MG3"/>
    <property type="match status" value="1"/>
</dbReference>
<keyword evidence="3 11" id="KW-0732">Signal</keyword>
<dbReference type="InterPro" id="IPR040839">
    <property type="entry name" value="MG4"/>
</dbReference>
<keyword evidence="16" id="KW-1185">Reference proteome</keyword>